<protein>
    <submittedName>
        <fullName evidence="3">Retrotransposon gag domain-containing protein</fullName>
    </submittedName>
</protein>
<feature type="compositionally biased region" description="Polar residues" evidence="1">
    <location>
        <begin position="362"/>
        <end position="374"/>
    </location>
</feature>
<feature type="region of interest" description="Disordered" evidence="1">
    <location>
        <begin position="187"/>
        <end position="206"/>
    </location>
</feature>
<name>A0A914PB88_9BILA</name>
<feature type="region of interest" description="Disordered" evidence="1">
    <location>
        <begin position="301"/>
        <end position="386"/>
    </location>
</feature>
<dbReference type="WBParaSite" id="PDA_v2.g14833.t1">
    <property type="protein sequence ID" value="PDA_v2.g14833.t1"/>
    <property type="gene ID" value="PDA_v2.g14833"/>
</dbReference>
<evidence type="ECO:0000256" key="1">
    <source>
        <dbReference type="SAM" id="MobiDB-lite"/>
    </source>
</evidence>
<dbReference type="PANTHER" id="PTHR33223:SF6">
    <property type="entry name" value="CCHC-TYPE DOMAIN-CONTAINING PROTEIN"/>
    <property type="match status" value="1"/>
</dbReference>
<evidence type="ECO:0000313" key="3">
    <source>
        <dbReference type="WBParaSite" id="PDA_v2.g14833.t1"/>
    </source>
</evidence>
<dbReference type="AlphaFoldDB" id="A0A914PB88"/>
<organism evidence="2 3">
    <name type="scientific">Panagrolaimus davidi</name>
    <dbReference type="NCBI Taxonomy" id="227884"/>
    <lineage>
        <taxon>Eukaryota</taxon>
        <taxon>Metazoa</taxon>
        <taxon>Ecdysozoa</taxon>
        <taxon>Nematoda</taxon>
        <taxon>Chromadorea</taxon>
        <taxon>Rhabditida</taxon>
        <taxon>Tylenchina</taxon>
        <taxon>Panagrolaimomorpha</taxon>
        <taxon>Panagrolaimoidea</taxon>
        <taxon>Panagrolaimidae</taxon>
        <taxon>Panagrolaimus</taxon>
    </lineage>
</organism>
<accession>A0A914PB88</accession>
<dbReference type="PANTHER" id="PTHR33223">
    <property type="entry name" value="CCHC-TYPE DOMAIN-CONTAINING PROTEIN"/>
    <property type="match status" value="1"/>
</dbReference>
<sequence>MAAELSLKEKLKIIKLLPRYNGETPLRQYMETFNVRMEALGLSQEQALDLLKSCLDGKAAEKFKLIKSEENRTWDQWIDLFAQQLATPYLNEISRDLLNARRKKVSEDLETYMKDIKMLVARAYNAADKYTDEQINYFIRGLPRNLKKPLKRHAKFTEPDEALAEALKEEQLQQQLKRESMTETAINLTQVVTDKDTDDEDEDDMPVNYTETQQKQNQQQQPNPTNNQQQMQQRFNPQQPFNQMNRQQNQQRQQFHSAPFHQFNGYQRNQQYQRQSDWRPNVNANNYSTPFHQVNNYRRNQQYHRQSDWQPNVNANSFNQQSYRGRGNFRFNGRQNGNGNNVNQQSNRGNVRPQFNRGRGRQNPSSYRINMIQPTTNDTTSTTTGSRSISPAYYLTMMAIFCLFHTVTSTGPTNQLQICYNNAPSTLIEYPKTINCNVPKSSEIQHVNVELFVKRRTPTTAEATKCTATITTTCVSTVAYIQSGPPRTFEKHLEISTKKCKALINANLKNNATEFKTENIPVLQRQIFGESCGSATNYEIKKGKIATTSSGGMISDLSLLHGCDPKKDSCEMEDGTVIWKMFNASQICPYVSVGNFSGLLAWPEDDNPELTYLMFKNVFQKTVSK</sequence>
<keyword evidence="2" id="KW-1185">Reference proteome</keyword>
<evidence type="ECO:0000313" key="2">
    <source>
        <dbReference type="Proteomes" id="UP000887578"/>
    </source>
</evidence>
<feature type="compositionally biased region" description="Polar residues" evidence="1">
    <location>
        <begin position="301"/>
        <end position="323"/>
    </location>
</feature>
<dbReference type="Proteomes" id="UP000887578">
    <property type="component" value="Unplaced"/>
</dbReference>
<feature type="compositionally biased region" description="Low complexity" evidence="1">
    <location>
        <begin position="375"/>
        <end position="386"/>
    </location>
</feature>
<feature type="compositionally biased region" description="Low complexity" evidence="1">
    <location>
        <begin position="212"/>
        <end position="232"/>
    </location>
</feature>
<feature type="compositionally biased region" description="Low complexity" evidence="1">
    <location>
        <begin position="324"/>
        <end position="352"/>
    </location>
</feature>
<reference evidence="3" key="1">
    <citation type="submission" date="2022-11" db="UniProtKB">
        <authorList>
            <consortium name="WormBaseParasite"/>
        </authorList>
    </citation>
    <scope>IDENTIFICATION</scope>
</reference>
<feature type="compositionally biased region" description="Acidic residues" evidence="1">
    <location>
        <begin position="196"/>
        <end position="205"/>
    </location>
</feature>
<proteinExistence type="predicted"/>
<feature type="region of interest" description="Disordered" evidence="1">
    <location>
        <begin position="211"/>
        <end position="232"/>
    </location>
</feature>